<evidence type="ECO:0000259" key="2">
    <source>
        <dbReference type="Pfam" id="PF12705"/>
    </source>
</evidence>
<feature type="domain" description="PD-(D/E)XK endonuclease-like" evidence="2">
    <location>
        <begin position="1"/>
        <end position="178"/>
    </location>
</feature>
<evidence type="ECO:0000256" key="1">
    <source>
        <dbReference type="SAM" id="MobiDB-lite"/>
    </source>
</evidence>
<dbReference type="AlphaFoldDB" id="X0S354"/>
<organism evidence="3">
    <name type="scientific">marine sediment metagenome</name>
    <dbReference type="NCBI Taxonomy" id="412755"/>
    <lineage>
        <taxon>unclassified sequences</taxon>
        <taxon>metagenomes</taxon>
        <taxon>ecological metagenomes</taxon>
    </lineage>
</organism>
<sequence>RCPLAFRFKYVDGARLPTRPSLFPGQMVHKLLQNFYGHRQLAITLEAAALSERLEAVWGQAVENENVAFDSLAQEQLLKTQTVDLVTAYLAQLPHEEPPSIAVEAVMEAPLLDPVSGEDLAVPLVGITDLVIEGREGPVIIDFKTAARSAAPLEISHEIQLTSYAYLFRHVFGKPESALEIRSLIKTKVPQVQHQVGIRILVGPEANVVQGEKHVHRPDPLVSVDQRMVLHNMEQVGCRHFAQVRMDILAAKSGGRHGQRPLQHGPPIERQHGSKSSPNR</sequence>
<feature type="region of interest" description="Disordered" evidence="1">
    <location>
        <begin position="254"/>
        <end position="280"/>
    </location>
</feature>
<gene>
    <name evidence="3" type="ORF">S01H1_04946</name>
</gene>
<dbReference type="InterPro" id="IPR038726">
    <property type="entry name" value="PDDEXK_AddAB-type"/>
</dbReference>
<dbReference type="EMBL" id="BARS01002583">
    <property type="protein sequence ID" value="GAF69671.1"/>
    <property type="molecule type" value="Genomic_DNA"/>
</dbReference>
<dbReference type="InterPro" id="IPR011604">
    <property type="entry name" value="PDDEXK-like_dom_sf"/>
</dbReference>
<evidence type="ECO:0000313" key="3">
    <source>
        <dbReference type="EMBL" id="GAF69671.1"/>
    </source>
</evidence>
<accession>X0S354</accession>
<dbReference type="Pfam" id="PF12705">
    <property type="entry name" value="PDDEXK_1"/>
    <property type="match status" value="1"/>
</dbReference>
<protein>
    <recommendedName>
        <fullName evidence="2">PD-(D/E)XK endonuclease-like domain-containing protein</fullName>
    </recommendedName>
</protein>
<reference evidence="3" key="1">
    <citation type="journal article" date="2014" name="Front. Microbiol.">
        <title>High frequency of phylogenetically diverse reductive dehalogenase-homologous genes in deep subseafloor sedimentary metagenomes.</title>
        <authorList>
            <person name="Kawai M."/>
            <person name="Futagami T."/>
            <person name="Toyoda A."/>
            <person name="Takaki Y."/>
            <person name="Nishi S."/>
            <person name="Hori S."/>
            <person name="Arai W."/>
            <person name="Tsubouchi T."/>
            <person name="Morono Y."/>
            <person name="Uchiyama I."/>
            <person name="Ito T."/>
            <person name="Fujiyama A."/>
            <person name="Inagaki F."/>
            <person name="Takami H."/>
        </authorList>
    </citation>
    <scope>NUCLEOTIDE SEQUENCE</scope>
    <source>
        <strain evidence="3">Expedition CK06-06</strain>
    </source>
</reference>
<proteinExistence type="predicted"/>
<name>X0S354_9ZZZZ</name>
<comment type="caution">
    <text evidence="3">The sequence shown here is derived from an EMBL/GenBank/DDBJ whole genome shotgun (WGS) entry which is preliminary data.</text>
</comment>
<feature type="non-terminal residue" evidence="3">
    <location>
        <position position="1"/>
    </location>
</feature>
<dbReference type="Gene3D" id="3.90.320.10">
    <property type="match status" value="1"/>
</dbReference>